<keyword evidence="1" id="KW-0812">Transmembrane</keyword>
<comment type="caution">
    <text evidence="2">The sequence shown here is derived from an EMBL/GenBank/DDBJ whole genome shotgun (WGS) entry which is preliminary data.</text>
</comment>
<name>A0A846TRT7_9MOLU</name>
<dbReference type="Proteomes" id="UP000584587">
    <property type="component" value="Unassembled WGS sequence"/>
</dbReference>
<protein>
    <recommendedName>
        <fullName evidence="4">Transmembrane protein</fullName>
    </recommendedName>
</protein>
<feature type="transmembrane region" description="Helical" evidence="1">
    <location>
        <begin position="12"/>
        <end position="35"/>
    </location>
</feature>
<gene>
    <name evidence="2" type="ORF">HER12_00375</name>
</gene>
<keyword evidence="1" id="KW-1133">Transmembrane helix</keyword>
<organism evidence="2 3">
    <name type="scientific">Spiroplasma platyhelix PALS-1</name>
    <dbReference type="NCBI Taxonomy" id="1276218"/>
    <lineage>
        <taxon>Bacteria</taxon>
        <taxon>Bacillati</taxon>
        <taxon>Mycoplasmatota</taxon>
        <taxon>Mollicutes</taxon>
        <taxon>Entomoplasmatales</taxon>
        <taxon>Spiroplasmataceae</taxon>
        <taxon>Spiroplasma</taxon>
    </lineage>
</organism>
<sequence>MTIQQLKRTIFWSDILSFTFGFLGVCFGILSVLALETFWNKNDSIRDFHSFTFTATTICCDSLSVLSAMTAYHYGIKLYKMTKNIRQKHKPEILKCERYSFLYDFWSFIFGIVGLIFGIISFITLFPTFLNEYISWWATITSVCFDALSCTLVLMAMYYFHRGS</sequence>
<evidence type="ECO:0000313" key="2">
    <source>
        <dbReference type="EMBL" id="NKE38215.1"/>
    </source>
</evidence>
<dbReference type="EMBL" id="JAAVVK010000001">
    <property type="protein sequence ID" value="NKE38215.1"/>
    <property type="molecule type" value="Genomic_DNA"/>
</dbReference>
<keyword evidence="1" id="KW-0472">Membrane</keyword>
<accession>A0A846TRT7</accession>
<evidence type="ECO:0008006" key="4">
    <source>
        <dbReference type="Google" id="ProtNLM"/>
    </source>
</evidence>
<feature type="transmembrane region" description="Helical" evidence="1">
    <location>
        <begin position="105"/>
        <end position="130"/>
    </location>
</feature>
<reference evidence="2 3" key="1">
    <citation type="submission" date="2020-04" db="EMBL/GenBank/DDBJ databases">
        <title>Complete genome sequence of Spiroplasma platyhelix ATCC 51748, an insect isolate.</title>
        <authorList>
            <person name="Green E.A."/>
            <person name="Klassen J.L."/>
        </authorList>
    </citation>
    <scope>NUCLEOTIDE SEQUENCE [LARGE SCALE GENOMIC DNA]</scope>
    <source>
        <strain evidence="2 3">PALS-1</strain>
    </source>
</reference>
<dbReference type="RefSeq" id="WP_168104693.1">
    <property type="nucleotide sequence ID" value="NZ_CP051215.1"/>
</dbReference>
<keyword evidence="3" id="KW-1185">Reference proteome</keyword>
<feature type="transmembrane region" description="Helical" evidence="1">
    <location>
        <begin position="55"/>
        <end position="76"/>
    </location>
</feature>
<evidence type="ECO:0000256" key="1">
    <source>
        <dbReference type="SAM" id="Phobius"/>
    </source>
</evidence>
<evidence type="ECO:0000313" key="3">
    <source>
        <dbReference type="Proteomes" id="UP000584587"/>
    </source>
</evidence>
<dbReference type="AlphaFoldDB" id="A0A846TRT7"/>
<feature type="transmembrane region" description="Helical" evidence="1">
    <location>
        <begin position="136"/>
        <end position="160"/>
    </location>
</feature>
<proteinExistence type="predicted"/>